<comment type="caution">
    <text evidence="1">The sequence shown here is derived from an EMBL/GenBank/DDBJ whole genome shotgun (WGS) entry which is preliminary data.</text>
</comment>
<evidence type="ECO:0000313" key="1">
    <source>
        <dbReference type="EMBL" id="TGY40796.1"/>
    </source>
</evidence>
<dbReference type="EMBL" id="SRYR01000011">
    <property type="protein sequence ID" value="TGY40796.1"/>
    <property type="molecule type" value="Genomic_DNA"/>
</dbReference>
<dbReference type="AlphaFoldDB" id="A0A4S2DFK6"/>
<reference evidence="1 2" key="1">
    <citation type="submission" date="2019-04" db="EMBL/GenBank/DDBJ databases">
        <title>Microbes associate with the intestines of laboratory mice.</title>
        <authorList>
            <person name="Navarre W."/>
            <person name="Wong E."/>
            <person name="Huang K."/>
            <person name="Tropini C."/>
            <person name="Ng K."/>
            <person name="Yu B."/>
        </authorList>
    </citation>
    <scope>NUCLEOTIDE SEQUENCE [LARGE SCALE GENOMIC DNA]</scope>
    <source>
        <strain evidence="1 2">NM50_B9-20</strain>
    </source>
</reference>
<evidence type="ECO:0000313" key="2">
    <source>
        <dbReference type="Proteomes" id="UP000306888"/>
    </source>
</evidence>
<organism evidence="1 2">
    <name type="scientific">Clostridium sartagoforme</name>
    <dbReference type="NCBI Taxonomy" id="84031"/>
    <lineage>
        <taxon>Bacteria</taxon>
        <taxon>Bacillati</taxon>
        <taxon>Bacillota</taxon>
        <taxon>Clostridia</taxon>
        <taxon>Eubacteriales</taxon>
        <taxon>Clostridiaceae</taxon>
        <taxon>Clostridium</taxon>
    </lineage>
</organism>
<dbReference type="Proteomes" id="UP000306888">
    <property type="component" value="Unassembled WGS sequence"/>
</dbReference>
<proteinExistence type="predicted"/>
<sequence>MYILSLIILNLYIFSGCSYYQSSDVEVDLFKPKKAYELSDKYLGLIRNDNIEEANSLCTENLLKNNNEITTGTSKIISFEPEALIEASSKSVFITFNVIRNSSSEPKCDLDNFAIKVIKDGEDYKIDEIKAMNKMQVFVKNNSLRIIGEDGGKSDLIVSLSNMPKDVYLRRNELMLHKEKVEAEAFGPVALGYKGKKVAISTTGGNKTFLSIAYIEESKATQGGANESNPNKEGSTEVNLEDALDKPIAKKVIPLDLLRNIKIDNLVFTKEEGFLIVEYLNSNLVRRIKVYNGENGELVDLDFDKEFPADTYNISLINFDKEDFKISVGGKLGAKDINAEKLGEYDVSIEGKEIKKST</sequence>
<keyword evidence="2" id="KW-1185">Reference proteome</keyword>
<accession>A0A4S2DFK6</accession>
<gene>
    <name evidence="1" type="ORF">E5347_14415</name>
</gene>
<name>A0A4S2DFK6_9CLOT</name>
<evidence type="ECO:0008006" key="3">
    <source>
        <dbReference type="Google" id="ProtNLM"/>
    </source>
</evidence>
<protein>
    <recommendedName>
        <fullName evidence="3">Lipoprotein</fullName>
    </recommendedName>
</protein>
<dbReference type="OrthoDB" id="1950593at2"/>